<name>A0A8J4DRM4_9ACTN</name>
<dbReference type="InterPro" id="IPR027417">
    <property type="entry name" value="P-loop_NTPase"/>
</dbReference>
<dbReference type="SUPFAM" id="SSF46894">
    <property type="entry name" value="C-terminal effector domain of the bipartite response regulators"/>
    <property type="match status" value="1"/>
</dbReference>
<protein>
    <submittedName>
        <fullName evidence="5">SARP family transcriptional regulator</fullName>
    </submittedName>
</protein>
<dbReference type="RefSeq" id="WP_203900462.1">
    <property type="nucleotide sequence ID" value="NZ_BOPF01000013.1"/>
</dbReference>
<dbReference type="AlphaFoldDB" id="A0A8J4DRM4"/>
<evidence type="ECO:0000313" key="5">
    <source>
        <dbReference type="EMBL" id="GIJ46933.1"/>
    </source>
</evidence>
<dbReference type="SUPFAM" id="SSF48452">
    <property type="entry name" value="TPR-like"/>
    <property type="match status" value="3"/>
</dbReference>
<feature type="domain" description="OmpR/PhoB-type" evidence="3">
    <location>
        <begin position="13"/>
        <end position="82"/>
    </location>
</feature>
<reference evidence="5" key="1">
    <citation type="submission" date="2021-01" db="EMBL/GenBank/DDBJ databases">
        <title>Whole genome shotgun sequence of Virgisporangium aliadipatigenens NBRC 105644.</title>
        <authorList>
            <person name="Komaki H."/>
            <person name="Tamura T."/>
        </authorList>
    </citation>
    <scope>NUCLEOTIDE SEQUENCE</scope>
    <source>
        <strain evidence="5">NBRC 105644</strain>
    </source>
</reference>
<dbReference type="InterPro" id="IPR036388">
    <property type="entry name" value="WH-like_DNA-bd_sf"/>
</dbReference>
<evidence type="ECO:0000256" key="2">
    <source>
        <dbReference type="ARBA" id="ARBA00023125"/>
    </source>
</evidence>
<dbReference type="SMART" id="SM01043">
    <property type="entry name" value="BTAD"/>
    <property type="match status" value="1"/>
</dbReference>
<dbReference type="GO" id="GO:0003677">
    <property type="term" value="F:DNA binding"/>
    <property type="evidence" value="ECO:0007669"/>
    <property type="project" value="UniProtKB-KW"/>
</dbReference>
<dbReference type="InterPro" id="IPR011990">
    <property type="entry name" value="TPR-like_helical_dom_sf"/>
</dbReference>
<dbReference type="SMART" id="SM00862">
    <property type="entry name" value="Trans_reg_C"/>
    <property type="match status" value="1"/>
</dbReference>
<dbReference type="SUPFAM" id="SSF52540">
    <property type="entry name" value="P-loop containing nucleoside triphosphate hydrolases"/>
    <property type="match status" value="1"/>
</dbReference>
<proteinExistence type="inferred from homology"/>
<dbReference type="PANTHER" id="PTHR47691:SF3">
    <property type="entry name" value="HTH-TYPE TRANSCRIPTIONAL REGULATOR RV0890C-RELATED"/>
    <property type="match status" value="1"/>
</dbReference>
<dbReference type="GO" id="GO:0000160">
    <property type="term" value="P:phosphorelay signal transduction system"/>
    <property type="evidence" value="ECO:0007669"/>
    <property type="project" value="InterPro"/>
</dbReference>
<gene>
    <name evidence="5" type="ORF">Val02_38190</name>
</gene>
<evidence type="ECO:0000256" key="1">
    <source>
        <dbReference type="ARBA" id="ARBA00005820"/>
    </source>
</evidence>
<dbReference type="PRINTS" id="PR00364">
    <property type="entry name" value="DISEASERSIST"/>
</dbReference>
<dbReference type="Gene3D" id="1.10.10.10">
    <property type="entry name" value="Winged helix-like DNA-binding domain superfamily/Winged helix DNA-binding domain"/>
    <property type="match status" value="1"/>
</dbReference>
<evidence type="ECO:0000313" key="6">
    <source>
        <dbReference type="Proteomes" id="UP000619260"/>
    </source>
</evidence>
<feature type="domain" description="Bacterial transcriptional activator" evidence="4">
    <location>
        <begin position="89"/>
        <end position="227"/>
    </location>
</feature>
<dbReference type="Gene3D" id="1.25.40.10">
    <property type="entry name" value="Tetratricopeptide repeat domain"/>
    <property type="match status" value="2"/>
</dbReference>
<dbReference type="InterPro" id="IPR016032">
    <property type="entry name" value="Sig_transdc_resp-reg_C-effctor"/>
</dbReference>
<dbReference type="InterPro" id="IPR001867">
    <property type="entry name" value="OmpR/PhoB-type_DNA-bd"/>
</dbReference>
<dbReference type="CDD" id="cd15831">
    <property type="entry name" value="BTAD"/>
    <property type="match status" value="1"/>
</dbReference>
<sequence length="1026" mass="109096">MRIALLGPLTVDTQPVGGLRLRRLLLLLALDAGTAVALDRLVDGLWSDPPAGAANAVQALVSRLRRLPGGLTVHAETNGYRLDLPPDEVDAHRFARLAAAGREAQDPRLLREALALWRGPALADAGDAEFVTVARARLDELRLTCEEDRIEADLRLGRAADAATELAALTAVHPLRERLAGLRMRALAASGRRAEALAAYDQTRTALAEHLGVEPGPELSALHLSLLRAAEVVSGSNLRTPLTSFHGRDEELAGLVAALDAHRLVTLTGPGGAGKTRLATEYAHLVRLKVPDGVWLVELAAVTDPAAVPDAVGAALGSGVGAPVASVPVRGGDPVERLAFALAERELLLVLDNCEHLVGAVAALVERLLGDAPGLRVLATSREPLAITGEVRRPVEPLPLPPPDADARVASEYPSVLLFAGRAAAVRPGFVVDARSVGAVVRICRAVDGIPLALELAAARLSALSAEQVAARIGDRFALLAKGSRTALPRQQTLRGAVDWSWDLLTEPERVMLRRLCVFTGSGALSTVEAVCGAPPLSPGGVLDLLESLVDKSLVVVSDGRYGMLETIRAYAAERLDEAGESDAVRLAHAVRLTALAEEAEPFLRTGAQVAWLERLNRERDNLAAALRWTAEHGHPELTVRMTAALGWYWWLCGHRLDVGLVGPALEGPADVPRTTRALAYAACTLNVLSNGDAQDSDPKRWYRKALEHGAGFDAPHPFLRLMRPVMSLFESARGADPSALPSLLFHDPDPWVRALGHMLHAHLEINEGRQSDDHYEAALSGFTAIGERWGMAGALTAIGTNDARDGNWRQAVVRFGEALELMRAMGVVADVPQLQSLLAQGQWMLGERDLAWRTLAEAEELARRSGTVDSLVSVEYSAGELHRAEGDLDAARERLERARGRLTRVLAPPQMVALVDCGSAYVALAKGDLDEASALHTDALRVAIASGDGPVIGQVLVGVADLMLRRGEPARAARLLGASHAARGGPDLSYFDGPRVAAAVRAALSTEDFAREFAHGAADPKSALP</sequence>
<dbReference type="Pfam" id="PF03704">
    <property type="entry name" value="BTAD"/>
    <property type="match status" value="1"/>
</dbReference>
<comment type="similarity">
    <text evidence="1">Belongs to the AfsR/DnrI/RedD regulatory family.</text>
</comment>
<comment type="caution">
    <text evidence="5">The sequence shown here is derived from an EMBL/GenBank/DDBJ whole genome shotgun (WGS) entry which is preliminary data.</text>
</comment>
<dbReference type="Proteomes" id="UP000619260">
    <property type="component" value="Unassembled WGS sequence"/>
</dbReference>
<evidence type="ECO:0000259" key="4">
    <source>
        <dbReference type="SMART" id="SM01043"/>
    </source>
</evidence>
<keyword evidence="2" id="KW-0238">DNA-binding</keyword>
<dbReference type="EMBL" id="BOPF01000013">
    <property type="protein sequence ID" value="GIJ46933.1"/>
    <property type="molecule type" value="Genomic_DNA"/>
</dbReference>
<keyword evidence="6" id="KW-1185">Reference proteome</keyword>
<dbReference type="InterPro" id="IPR005158">
    <property type="entry name" value="BTAD"/>
</dbReference>
<dbReference type="GO" id="GO:0006355">
    <property type="term" value="P:regulation of DNA-templated transcription"/>
    <property type="evidence" value="ECO:0007669"/>
    <property type="project" value="InterPro"/>
</dbReference>
<evidence type="ECO:0000259" key="3">
    <source>
        <dbReference type="SMART" id="SM00862"/>
    </source>
</evidence>
<dbReference type="PANTHER" id="PTHR47691">
    <property type="entry name" value="REGULATOR-RELATED"/>
    <property type="match status" value="1"/>
</dbReference>
<accession>A0A8J4DRM4</accession>
<organism evidence="5 6">
    <name type="scientific">Virgisporangium aliadipatigenens</name>
    <dbReference type="NCBI Taxonomy" id="741659"/>
    <lineage>
        <taxon>Bacteria</taxon>
        <taxon>Bacillati</taxon>
        <taxon>Actinomycetota</taxon>
        <taxon>Actinomycetes</taxon>
        <taxon>Micromonosporales</taxon>
        <taxon>Micromonosporaceae</taxon>
        <taxon>Virgisporangium</taxon>
    </lineage>
</organism>